<dbReference type="Proteomes" id="UP001152798">
    <property type="component" value="Chromosome 1"/>
</dbReference>
<dbReference type="OrthoDB" id="10516432at2759"/>
<dbReference type="AlphaFoldDB" id="A0A9P0E8Z9"/>
<dbReference type="EMBL" id="OV725077">
    <property type="protein sequence ID" value="CAH1389586.1"/>
    <property type="molecule type" value="Genomic_DNA"/>
</dbReference>
<protein>
    <submittedName>
        <fullName evidence="1">Uncharacterized protein</fullName>
    </submittedName>
</protein>
<evidence type="ECO:0000313" key="1">
    <source>
        <dbReference type="EMBL" id="CAH1389586.1"/>
    </source>
</evidence>
<gene>
    <name evidence="1" type="ORF">NEZAVI_LOCUS971</name>
</gene>
<feature type="non-terminal residue" evidence="1">
    <location>
        <position position="122"/>
    </location>
</feature>
<feature type="non-terminal residue" evidence="1">
    <location>
        <position position="1"/>
    </location>
</feature>
<name>A0A9P0E8Z9_NEZVI</name>
<keyword evidence="2" id="KW-1185">Reference proteome</keyword>
<proteinExistence type="predicted"/>
<accession>A0A9P0E8Z9</accession>
<organism evidence="1 2">
    <name type="scientific">Nezara viridula</name>
    <name type="common">Southern green stink bug</name>
    <name type="synonym">Cimex viridulus</name>
    <dbReference type="NCBI Taxonomy" id="85310"/>
    <lineage>
        <taxon>Eukaryota</taxon>
        <taxon>Metazoa</taxon>
        <taxon>Ecdysozoa</taxon>
        <taxon>Arthropoda</taxon>
        <taxon>Hexapoda</taxon>
        <taxon>Insecta</taxon>
        <taxon>Pterygota</taxon>
        <taxon>Neoptera</taxon>
        <taxon>Paraneoptera</taxon>
        <taxon>Hemiptera</taxon>
        <taxon>Heteroptera</taxon>
        <taxon>Panheteroptera</taxon>
        <taxon>Pentatomomorpha</taxon>
        <taxon>Pentatomoidea</taxon>
        <taxon>Pentatomidae</taxon>
        <taxon>Pentatominae</taxon>
        <taxon>Nezara</taxon>
    </lineage>
</organism>
<sequence>MHSRVNVRSVDRGRRRYRRRIVFSLSRTGVMTSKEGLKRKILEEASFPRKKMRTIFFRSTVHGTIERPPASAAQVSLTCRLKDADLEENNADPTIYTTFDASPSYCIVTTLQNSKRLSIYEP</sequence>
<reference evidence="1" key="1">
    <citation type="submission" date="2022-01" db="EMBL/GenBank/DDBJ databases">
        <authorList>
            <person name="King R."/>
        </authorList>
    </citation>
    <scope>NUCLEOTIDE SEQUENCE</scope>
</reference>
<evidence type="ECO:0000313" key="2">
    <source>
        <dbReference type="Proteomes" id="UP001152798"/>
    </source>
</evidence>